<name>A0A1W0E368_9MICR</name>
<comment type="caution">
    <text evidence="1">The sequence shown here is derived from an EMBL/GenBank/DDBJ whole genome shotgun (WGS) entry which is preliminary data.</text>
</comment>
<dbReference type="SMART" id="SM00567">
    <property type="entry name" value="EZ_HEAT"/>
    <property type="match status" value="3"/>
</dbReference>
<dbReference type="InterPro" id="IPR004155">
    <property type="entry name" value="PBS_lyase_HEAT"/>
</dbReference>
<dbReference type="InterPro" id="IPR016024">
    <property type="entry name" value="ARM-type_fold"/>
</dbReference>
<dbReference type="EMBL" id="MNPJ01000026">
    <property type="protein sequence ID" value="OQS53680.1"/>
    <property type="molecule type" value="Genomic_DNA"/>
</dbReference>
<evidence type="ECO:0000313" key="2">
    <source>
        <dbReference type="Proteomes" id="UP000192758"/>
    </source>
</evidence>
<dbReference type="Gene3D" id="1.25.10.10">
    <property type="entry name" value="Leucine-rich Repeat Variant"/>
    <property type="match status" value="1"/>
</dbReference>
<dbReference type="OrthoDB" id="421002at2759"/>
<gene>
    <name evidence="1" type="primary">nero</name>
    <name evidence="1" type="ORF">EHP00_2022</name>
</gene>
<dbReference type="AlphaFoldDB" id="A0A1W0E368"/>
<protein>
    <submittedName>
        <fullName evidence="1">Nero</fullName>
    </submittedName>
</protein>
<dbReference type="STRING" id="646526.A0A1W0E368"/>
<dbReference type="PANTHER" id="PTHR12697:SF5">
    <property type="entry name" value="DEOXYHYPUSINE HYDROXYLASE"/>
    <property type="match status" value="1"/>
</dbReference>
<reference evidence="1 2" key="1">
    <citation type="journal article" date="2017" name="Environ. Microbiol.">
        <title>Decay of the glycolytic pathway and adaptation to intranuclear parasitism within Enterocytozoonidae microsporidia.</title>
        <authorList>
            <person name="Wiredu Boakye D."/>
            <person name="Jaroenlak P."/>
            <person name="Prachumwat A."/>
            <person name="Williams T.A."/>
            <person name="Bateman K.S."/>
            <person name="Itsathitphaisarn O."/>
            <person name="Sritunyalucksana K."/>
            <person name="Paszkiewicz K.H."/>
            <person name="Moore K.A."/>
            <person name="Stentiford G.D."/>
            <person name="Williams B.A."/>
        </authorList>
    </citation>
    <scope>NUCLEOTIDE SEQUENCE [LARGE SCALE GENOMIC DNA]</scope>
    <source>
        <strain evidence="1 2">TH1</strain>
    </source>
</reference>
<dbReference type="Proteomes" id="UP000192758">
    <property type="component" value="Unassembled WGS sequence"/>
</dbReference>
<sequence>MNNINFYKYIKIITSDNTPIQIKNRTIFFLRNLESDEAADALSRCICKKSVLLDHEIAYVLGQMRRRCSISFLFQLAGDPSHSPIVRHEAIEALGNYQDKNLINDLQVFLKSEIDLVRESAILAIDKLKLTGEGNVSKYGSHDPAYPYASNDINILKDMFMEGTLTEKYQALFKLRDINTKESIMVLAEGFKDPSALLRHEVAYVFGRWKIQMQFLY</sequence>
<dbReference type="PANTHER" id="PTHR12697">
    <property type="entry name" value="PBS LYASE HEAT-LIKE PROTEIN"/>
    <property type="match status" value="1"/>
</dbReference>
<proteinExistence type="predicted"/>
<dbReference type="SUPFAM" id="SSF48371">
    <property type="entry name" value="ARM repeat"/>
    <property type="match status" value="1"/>
</dbReference>
<accession>A0A1W0E368</accession>
<dbReference type="VEuPathDB" id="MicrosporidiaDB:EHP00_2022"/>
<dbReference type="InterPro" id="IPR011989">
    <property type="entry name" value="ARM-like"/>
</dbReference>
<keyword evidence="2" id="KW-1185">Reference proteome</keyword>
<dbReference type="GO" id="GO:0019135">
    <property type="term" value="F:deoxyhypusine monooxygenase activity"/>
    <property type="evidence" value="ECO:0007669"/>
    <property type="project" value="TreeGrafter"/>
</dbReference>
<evidence type="ECO:0000313" key="1">
    <source>
        <dbReference type="EMBL" id="OQS53680.1"/>
    </source>
</evidence>
<organism evidence="1 2">
    <name type="scientific">Ecytonucleospora hepatopenaei</name>
    <dbReference type="NCBI Taxonomy" id="646526"/>
    <lineage>
        <taxon>Eukaryota</taxon>
        <taxon>Fungi</taxon>
        <taxon>Fungi incertae sedis</taxon>
        <taxon>Microsporidia</taxon>
        <taxon>Enterocytozoonidae</taxon>
        <taxon>Ecytonucleospora</taxon>
    </lineage>
</organism>